<dbReference type="Gene3D" id="2.60.120.260">
    <property type="entry name" value="Galactose-binding domain-like"/>
    <property type="match status" value="1"/>
</dbReference>
<feature type="chain" id="PRO_5047128343" description="alpha-L-fucosidase" evidence="6">
    <location>
        <begin position="22"/>
        <end position="511"/>
    </location>
</feature>
<dbReference type="InterPro" id="IPR057739">
    <property type="entry name" value="Glyco_hydro_29_N"/>
</dbReference>
<accession>A0ABR1RCS7</accession>
<evidence type="ECO:0000313" key="9">
    <source>
        <dbReference type="Proteomes" id="UP001396898"/>
    </source>
</evidence>
<reference evidence="8 9" key="1">
    <citation type="submission" date="2023-01" db="EMBL/GenBank/DDBJ databases">
        <title>Analysis of 21 Apiospora genomes using comparative genomics revels a genus with tremendous synthesis potential of carbohydrate active enzymes and secondary metabolites.</title>
        <authorList>
            <person name="Sorensen T."/>
        </authorList>
    </citation>
    <scope>NUCLEOTIDE SEQUENCE [LARGE SCALE GENOMIC DNA]</scope>
    <source>
        <strain evidence="8 9">CBS 20057</strain>
    </source>
</reference>
<dbReference type="InterPro" id="IPR000933">
    <property type="entry name" value="Glyco_hydro_29"/>
</dbReference>
<organism evidence="8 9">
    <name type="scientific">Apiospora marii</name>
    <dbReference type="NCBI Taxonomy" id="335849"/>
    <lineage>
        <taxon>Eukaryota</taxon>
        <taxon>Fungi</taxon>
        <taxon>Dikarya</taxon>
        <taxon>Ascomycota</taxon>
        <taxon>Pezizomycotina</taxon>
        <taxon>Sordariomycetes</taxon>
        <taxon>Xylariomycetidae</taxon>
        <taxon>Amphisphaeriales</taxon>
        <taxon>Apiosporaceae</taxon>
        <taxon>Apiospora</taxon>
    </lineage>
</organism>
<dbReference type="Pfam" id="PF00754">
    <property type="entry name" value="F5_F8_type_C"/>
    <property type="match status" value="1"/>
</dbReference>
<feature type="signal peptide" evidence="6">
    <location>
        <begin position="1"/>
        <end position="21"/>
    </location>
</feature>
<proteinExistence type="inferred from homology"/>
<dbReference type="InterPro" id="IPR017853">
    <property type="entry name" value="GH"/>
</dbReference>
<dbReference type="InterPro" id="IPR008979">
    <property type="entry name" value="Galactose-bd-like_sf"/>
</dbReference>
<keyword evidence="9" id="KW-1185">Reference proteome</keyword>
<feature type="domain" description="F5/8 type C" evidence="7">
    <location>
        <begin position="360"/>
        <end position="503"/>
    </location>
</feature>
<keyword evidence="5" id="KW-0326">Glycosidase</keyword>
<evidence type="ECO:0000256" key="5">
    <source>
        <dbReference type="ARBA" id="ARBA00023295"/>
    </source>
</evidence>
<name>A0ABR1RCS7_9PEZI</name>
<dbReference type="SUPFAM" id="SSF49785">
    <property type="entry name" value="Galactose-binding domain-like"/>
    <property type="match status" value="1"/>
</dbReference>
<evidence type="ECO:0000259" key="7">
    <source>
        <dbReference type="PROSITE" id="PS50022"/>
    </source>
</evidence>
<dbReference type="EC" id="3.2.1.51" evidence="2"/>
<evidence type="ECO:0000256" key="4">
    <source>
        <dbReference type="ARBA" id="ARBA00022801"/>
    </source>
</evidence>
<evidence type="ECO:0000313" key="8">
    <source>
        <dbReference type="EMBL" id="KAK8008383.1"/>
    </source>
</evidence>
<comment type="caution">
    <text evidence="8">The sequence shown here is derived from an EMBL/GenBank/DDBJ whole genome shotgun (WGS) entry which is preliminary data.</text>
</comment>
<dbReference type="InterPro" id="IPR000421">
    <property type="entry name" value="FA58C"/>
</dbReference>
<evidence type="ECO:0000256" key="2">
    <source>
        <dbReference type="ARBA" id="ARBA00012662"/>
    </source>
</evidence>
<protein>
    <recommendedName>
        <fullName evidence="2">alpha-L-fucosidase</fullName>
        <ecNumber evidence="2">3.2.1.51</ecNumber>
    </recommendedName>
</protein>
<dbReference type="Proteomes" id="UP001396898">
    <property type="component" value="Unassembled WGS sequence"/>
</dbReference>
<gene>
    <name evidence="8" type="ORF">PG991_010934</name>
</gene>
<dbReference type="PANTHER" id="PTHR10030:SF37">
    <property type="entry name" value="ALPHA-L-FUCOSIDASE-RELATED"/>
    <property type="match status" value="1"/>
</dbReference>
<dbReference type="Pfam" id="PF01120">
    <property type="entry name" value="Alpha_L_fucos"/>
    <property type="match status" value="1"/>
</dbReference>
<dbReference type="PANTHER" id="PTHR10030">
    <property type="entry name" value="ALPHA-L-FUCOSIDASE"/>
    <property type="match status" value="1"/>
</dbReference>
<evidence type="ECO:0000256" key="1">
    <source>
        <dbReference type="ARBA" id="ARBA00007951"/>
    </source>
</evidence>
<keyword evidence="4" id="KW-0378">Hydrolase</keyword>
<dbReference type="EMBL" id="JAQQWI010000016">
    <property type="protein sequence ID" value="KAK8008383.1"/>
    <property type="molecule type" value="Genomic_DNA"/>
</dbReference>
<dbReference type="Gene3D" id="3.20.20.80">
    <property type="entry name" value="Glycosidases"/>
    <property type="match status" value="1"/>
</dbReference>
<dbReference type="SMART" id="SM00812">
    <property type="entry name" value="Alpha_L_fucos"/>
    <property type="match status" value="1"/>
</dbReference>
<sequence>MKYDVCTRIATLFSFYGAVVAQDAPAPYLRVPSQRQLDWQRQELYGFLHFGPNTFTGEEWGRSQSLPDVFNPTDLDTDQWAQVLAEAGMKGMILTAKHHDGMCLWNTSTTTYKVANSAWAKRRGEAGLDADIVRMAAGSAKKHGIKFGVYLSPWDIHRDPAMPKPGLEGTVYDEPQVFGDASPGDYNALYIQQLTELVTMTLADGSVIDLFEVWLDGASGSDTAQTFDWTGFRDVIRRHQPGAVMWGHQGPDARWVGNEDGFTLPTNWHAISRTQDEPHYAGEELELGVRDGRYWTPAESDARIRDGWFYHADEPSKSGAALMDMYLKTVGRSVNLLLDVPPDARGRIAEVDAANLQEFARLRNATLDRNVVTSDLKTLSSSVRGGNADSYGPANVIDGRDNTYWTMDDGKTTGWVEIDLGGVYCVDGFVVQEHIALGQRIGGYAFDTTVNVGEYRTVLDNGTSMGYKRIDLLERAVETSGVRLRITQANAVPLIQSLQVLGETGNCTTRE</sequence>
<comment type="similarity">
    <text evidence="1">Belongs to the glycosyl hydrolase 29 family.</text>
</comment>
<dbReference type="SUPFAM" id="SSF51445">
    <property type="entry name" value="(Trans)glycosidases"/>
    <property type="match status" value="1"/>
</dbReference>
<dbReference type="PROSITE" id="PS50022">
    <property type="entry name" value="FA58C_3"/>
    <property type="match status" value="1"/>
</dbReference>
<evidence type="ECO:0000256" key="6">
    <source>
        <dbReference type="SAM" id="SignalP"/>
    </source>
</evidence>
<evidence type="ECO:0000256" key="3">
    <source>
        <dbReference type="ARBA" id="ARBA00022729"/>
    </source>
</evidence>
<keyword evidence="3 6" id="KW-0732">Signal</keyword>